<feature type="domain" description="AB hydrolase-1" evidence="1">
    <location>
        <begin position="2"/>
        <end position="224"/>
    </location>
</feature>
<dbReference type="PANTHER" id="PTHR43798">
    <property type="entry name" value="MONOACYLGLYCEROL LIPASE"/>
    <property type="match status" value="1"/>
</dbReference>
<sequence>MHGIVGNKNAFKAEIDTLKDEYNCIAYDFYDSENLGEDHPFSLDLLLQQLYDQYKKNGIQKAHLCTLSFGCIVAMAFNKKYPEMVMSLTFVGGYFCNALSKLNTIQIQLLNEKPQYDYKAWLKRYAAAMNPNKKQIQENSEAIFVKNALLLHPNVFEKAVRVQFEYDSRMDLMNAKSPILWVMGEYDELYKETLADLEQYVPHVEYHELQNAGHVAHIHQPDQFMSIFQPFLKKVSNQRSLALELIEI</sequence>
<dbReference type="PANTHER" id="PTHR43798:SF28">
    <property type="entry name" value="AB HYDROLASE-1 DOMAIN-CONTAINING PROTEIN"/>
    <property type="match status" value="1"/>
</dbReference>
<dbReference type="InterPro" id="IPR029058">
    <property type="entry name" value="AB_hydrolase_fold"/>
</dbReference>
<dbReference type="Proteomes" id="UP000283095">
    <property type="component" value="Chromosome"/>
</dbReference>
<dbReference type="Gene3D" id="3.40.50.1820">
    <property type="entry name" value="alpha/beta hydrolase"/>
    <property type="match status" value="1"/>
</dbReference>
<gene>
    <name evidence="2" type="ORF">BAOM_2118</name>
</gene>
<protein>
    <recommendedName>
        <fullName evidence="1">AB hydrolase-1 domain-containing protein</fullName>
    </recommendedName>
</protein>
<dbReference type="AlphaFoldDB" id="A0A3Q9RMR4"/>
<dbReference type="Pfam" id="PF12697">
    <property type="entry name" value="Abhydrolase_6"/>
    <property type="match status" value="1"/>
</dbReference>
<evidence type="ECO:0000313" key="2">
    <source>
        <dbReference type="EMBL" id="AZV42727.1"/>
    </source>
</evidence>
<evidence type="ECO:0000313" key="3">
    <source>
        <dbReference type="Proteomes" id="UP000283095"/>
    </source>
</evidence>
<name>A0A3Q9RMR4_9BACI</name>
<dbReference type="SUPFAM" id="SSF53474">
    <property type="entry name" value="alpha/beta-Hydrolases"/>
    <property type="match status" value="1"/>
</dbReference>
<dbReference type="InterPro" id="IPR050266">
    <property type="entry name" value="AB_hydrolase_sf"/>
</dbReference>
<evidence type="ECO:0000259" key="1">
    <source>
        <dbReference type="Pfam" id="PF12697"/>
    </source>
</evidence>
<accession>A0A3Q9RMR4</accession>
<reference evidence="2 3" key="1">
    <citation type="submission" date="2018-01" db="EMBL/GenBank/DDBJ databases">
        <title>Bacillus asahii Genome sequencing and assembly.</title>
        <authorList>
            <person name="Jiang H."/>
            <person name="Feng Y."/>
            <person name="Zhao F."/>
            <person name="Lin X."/>
        </authorList>
    </citation>
    <scope>NUCLEOTIDE SEQUENCE [LARGE SCALE GENOMIC DNA]</scope>
    <source>
        <strain evidence="2 3">OM18</strain>
    </source>
</reference>
<dbReference type="InterPro" id="IPR000073">
    <property type="entry name" value="AB_hydrolase_1"/>
</dbReference>
<dbReference type="EMBL" id="CP026095">
    <property type="protein sequence ID" value="AZV42727.1"/>
    <property type="molecule type" value="Genomic_DNA"/>
</dbReference>
<dbReference type="GO" id="GO:0016020">
    <property type="term" value="C:membrane"/>
    <property type="evidence" value="ECO:0007669"/>
    <property type="project" value="TreeGrafter"/>
</dbReference>
<proteinExistence type="predicted"/>
<dbReference type="KEGG" id="pasa:BAOM_2118"/>
<organism evidence="2 3">
    <name type="scientific">Peribacillus asahii</name>
    <dbReference type="NCBI Taxonomy" id="228899"/>
    <lineage>
        <taxon>Bacteria</taxon>
        <taxon>Bacillati</taxon>
        <taxon>Bacillota</taxon>
        <taxon>Bacilli</taxon>
        <taxon>Bacillales</taxon>
        <taxon>Bacillaceae</taxon>
        <taxon>Peribacillus</taxon>
    </lineage>
</organism>